<keyword evidence="8" id="KW-1185">Reference proteome</keyword>
<gene>
    <name evidence="7" type="ORF">E6O75_ATG03427</name>
</gene>
<dbReference type="GO" id="GO:0030272">
    <property type="term" value="F:5-formyltetrahydrofolate cyclo-ligase activity"/>
    <property type="evidence" value="ECO:0007669"/>
    <property type="project" value="UniProtKB-EC"/>
</dbReference>
<evidence type="ECO:0000256" key="5">
    <source>
        <dbReference type="ARBA" id="ARBA00038966"/>
    </source>
</evidence>
<dbReference type="InterPro" id="IPR037171">
    <property type="entry name" value="NagB/RpiA_transferase-like"/>
</dbReference>
<evidence type="ECO:0000256" key="4">
    <source>
        <dbReference type="ARBA" id="ARBA00036539"/>
    </source>
</evidence>
<comment type="catalytic activity">
    <reaction evidence="4">
        <text>(6S)-5-formyl-5,6,7,8-tetrahydrofolate + ATP = (6R)-5,10-methenyltetrahydrofolate + ADP + phosphate</text>
        <dbReference type="Rhea" id="RHEA:10488"/>
        <dbReference type="ChEBI" id="CHEBI:30616"/>
        <dbReference type="ChEBI" id="CHEBI:43474"/>
        <dbReference type="ChEBI" id="CHEBI:57455"/>
        <dbReference type="ChEBI" id="CHEBI:57457"/>
        <dbReference type="ChEBI" id="CHEBI:456216"/>
        <dbReference type="EC" id="6.3.3.2"/>
    </reaction>
</comment>
<evidence type="ECO:0000256" key="2">
    <source>
        <dbReference type="ARBA" id="ARBA00022741"/>
    </source>
</evidence>
<sequence length="189" mass="21294">MSTTTRIAKRELRKQLKRALASIPNESVTHQRSKKTVPPNQLDQAVQPRQIMDMLELNDLQDYEGLELDAWGIPTPSEASLNERKNCFGGYGKSEDLDVEEADAEDELDLIITPGLGFDRNLGRTGRGMGFYDYFFQRCGKSQRRGKVPWKVGLALNEQVLPADQTVPMDETDQRIDALILGDGSVLRR</sequence>
<dbReference type="GO" id="GO:0035999">
    <property type="term" value="P:tetrahydrofolate interconversion"/>
    <property type="evidence" value="ECO:0007669"/>
    <property type="project" value="TreeGrafter"/>
</dbReference>
<organism evidence="7 8">
    <name type="scientific">Venturia nashicola</name>
    <dbReference type="NCBI Taxonomy" id="86259"/>
    <lineage>
        <taxon>Eukaryota</taxon>
        <taxon>Fungi</taxon>
        <taxon>Dikarya</taxon>
        <taxon>Ascomycota</taxon>
        <taxon>Pezizomycotina</taxon>
        <taxon>Dothideomycetes</taxon>
        <taxon>Pleosporomycetidae</taxon>
        <taxon>Venturiales</taxon>
        <taxon>Venturiaceae</taxon>
        <taxon>Venturia</taxon>
    </lineage>
</organism>
<evidence type="ECO:0000256" key="6">
    <source>
        <dbReference type="PIRSR" id="PIRSR006806-1"/>
    </source>
</evidence>
<dbReference type="EC" id="6.3.3.2" evidence="5"/>
<dbReference type="STRING" id="86259.A0A4Z1PF38"/>
<dbReference type="Gene3D" id="3.40.50.10420">
    <property type="entry name" value="NagB/RpiA/CoA transferase-like"/>
    <property type="match status" value="1"/>
</dbReference>
<feature type="binding site" evidence="6">
    <location>
        <begin position="9"/>
        <end position="13"/>
    </location>
    <ligand>
        <name>ATP</name>
        <dbReference type="ChEBI" id="CHEBI:30616"/>
    </ligand>
</feature>
<dbReference type="AlphaFoldDB" id="A0A4Z1PF38"/>
<feature type="binding site" evidence="6">
    <location>
        <begin position="124"/>
        <end position="132"/>
    </location>
    <ligand>
        <name>ATP</name>
        <dbReference type="ChEBI" id="CHEBI:30616"/>
    </ligand>
</feature>
<dbReference type="EMBL" id="SNSC02000006">
    <property type="protein sequence ID" value="TID23791.1"/>
    <property type="molecule type" value="Genomic_DNA"/>
</dbReference>
<reference evidence="7 8" key="1">
    <citation type="submission" date="2019-04" db="EMBL/GenBank/DDBJ databases">
        <title>High contiguity whole genome sequence and gene annotation resource for two Venturia nashicola isolates.</title>
        <authorList>
            <person name="Prokchorchik M."/>
            <person name="Won K."/>
            <person name="Lee Y."/>
            <person name="Choi E.D."/>
            <person name="Segonzac C."/>
            <person name="Sohn K.H."/>
        </authorList>
    </citation>
    <scope>NUCLEOTIDE SEQUENCE [LARGE SCALE GENOMIC DNA]</scope>
    <source>
        <strain evidence="7 8">PRI2</strain>
    </source>
</reference>
<dbReference type="Proteomes" id="UP000298493">
    <property type="component" value="Unassembled WGS sequence"/>
</dbReference>
<accession>A0A4Z1PF38</accession>
<keyword evidence="2 6" id="KW-0547">Nucleotide-binding</keyword>
<dbReference type="PANTHER" id="PTHR23407:SF1">
    <property type="entry name" value="5-FORMYLTETRAHYDROFOLATE CYCLO-LIGASE"/>
    <property type="match status" value="1"/>
</dbReference>
<dbReference type="PIRSF" id="PIRSF006806">
    <property type="entry name" value="FTHF_cligase"/>
    <property type="match status" value="1"/>
</dbReference>
<evidence type="ECO:0000256" key="1">
    <source>
        <dbReference type="ARBA" id="ARBA00010638"/>
    </source>
</evidence>
<dbReference type="SUPFAM" id="SSF100950">
    <property type="entry name" value="NagB/RpiA/CoA transferase-like"/>
    <property type="match status" value="1"/>
</dbReference>
<dbReference type="PANTHER" id="PTHR23407">
    <property type="entry name" value="ATPASE INHIBITOR/5-FORMYLTETRAHYDROFOLATE CYCLO-LIGASE"/>
    <property type="match status" value="1"/>
</dbReference>
<dbReference type="Pfam" id="PF01812">
    <property type="entry name" value="5-FTHF_cyc-lig"/>
    <property type="match status" value="1"/>
</dbReference>
<keyword evidence="3 6" id="KW-0067">ATP-binding</keyword>
<evidence type="ECO:0000313" key="8">
    <source>
        <dbReference type="Proteomes" id="UP000298493"/>
    </source>
</evidence>
<evidence type="ECO:0000256" key="3">
    <source>
        <dbReference type="ARBA" id="ARBA00022840"/>
    </source>
</evidence>
<feature type="binding site" evidence="6">
    <location>
        <position position="55"/>
    </location>
    <ligand>
        <name>substrate</name>
    </ligand>
</feature>
<dbReference type="GO" id="GO:0009396">
    <property type="term" value="P:folic acid-containing compound biosynthetic process"/>
    <property type="evidence" value="ECO:0007669"/>
    <property type="project" value="TreeGrafter"/>
</dbReference>
<protein>
    <recommendedName>
        <fullName evidence="5">5-formyltetrahydrofolate cyclo-ligase</fullName>
        <ecNumber evidence="5">6.3.3.2</ecNumber>
    </recommendedName>
</protein>
<dbReference type="InterPro" id="IPR002698">
    <property type="entry name" value="FTHF_cligase"/>
</dbReference>
<proteinExistence type="inferred from homology"/>
<dbReference type="GO" id="GO:0005524">
    <property type="term" value="F:ATP binding"/>
    <property type="evidence" value="ECO:0007669"/>
    <property type="project" value="UniProtKB-KW"/>
</dbReference>
<comment type="similarity">
    <text evidence="1">Belongs to the 5-formyltetrahydrofolate cyclo-ligase family.</text>
</comment>
<comment type="caution">
    <text evidence="7">The sequence shown here is derived from an EMBL/GenBank/DDBJ whole genome shotgun (WGS) entry which is preliminary data.</text>
</comment>
<name>A0A4Z1PF38_9PEZI</name>
<dbReference type="GO" id="GO:0005739">
    <property type="term" value="C:mitochondrion"/>
    <property type="evidence" value="ECO:0007669"/>
    <property type="project" value="TreeGrafter"/>
</dbReference>
<evidence type="ECO:0000313" key="7">
    <source>
        <dbReference type="EMBL" id="TID23791.1"/>
    </source>
</evidence>
<keyword evidence="7" id="KW-0436">Ligase</keyword>
<dbReference type="InterPro" id="IPR024185">
    <property type="entry name" value="FTHF_cligase-like_sf"/>
</dbReference>